<evidence type="ECO:0000313" key="1">
    <source>
        <dbReference type="EMBL" id="GJT26817.1"/>
    </source>
</evidence>
<keyword evidence="1" id="KW-0808">Transferase</keyword>
<protein>
    <submittedName>
        <fullName evidence="1">RNA-directed DNA polymerase, eukaryota</fullName>
    </submittedName>
</protein>
<dbReference type="Gene3D" id="3.60.10.10">
    <property type="entry name" value="Endonuclease/exonuclease/phosphatase"/>
    <property type="match status" value="1"/>
</dbReference>
<keyword evidence="2" id="KW-1185">Reference proteome</keyword>
<accession>A0ABQ5CKA4</accession>
<gene>
    <name evidence="1" type="ORF">Tco_0907092</name>
</gene>
<reference evidence="1" key="2">
    <citation type="submission" date="2022-01" db="EMBL/GenBank/DDBJ databases">
        <authorList>
            <person name="Yamashiro T."/>
            <person name="Shiraishi A."/>
            <person name="Satake H."/>
            <person name="Nakayama K."/>
        </authorList>
    </citation>
    <scope>NUCLEOTIDE SEQUENCE</scope>
</reference>
<name>A0ABQ5CKA4_9ASTR</name>
<dbReference type="GO" id="GO:0003964">
    <property type="term" value="F:RNA-directed DNA polymerase activity"/>
    <property type="evidence" value="ECO:0007669"/>
    <property type="project" value="UniProtKB-KW"/>
</dbReference>
<organism evidence="1 2">
    <name type="scientific">Tanacetum coccineum</name>
    <dbReference type="NCBI Taxonomy" id="301880"/>
    <lineage>
        <taxon>Eukaryota</taxon>
        <taxon>Viridiplantae</taxon>
        <taxon>Streptophyta</taxon>
        <taxon>Embryophyta</taxon>
        <taxon>Tracheophyta</taxon>
        <taxon>Spermatophyta</taxon>
        <taxon>Magnoliopsida</taxon>
        <taxon>eudicotyledons</taxon>
        <taxon>Gunneridae</taxon>
        <taxon>Pentapetalae</taxon>
        <taxon>asterids</taxon>
        <taxon>campanulids</taxon>
        <taxon>Asterales</taxon>
        <taxon>Asteraceae</taxon>
        <taxon>Asteroideae</taxon>
        <taxon>Anthemideae</taxon>
        <taxon>Anthemidinae</taxon>
        <taxon>Tanacetum</taxon>
    </lineage>
</organism>
<proteinExistence type="predicted"/>
<dbReference type="EMBL" id="BQNB010014324">
    <property type="protein sequence ID" value="GJT26817.1"/>
    <property type="molecule type" value="Genomic_DNA"/>
</dbReference>
<sequence length="702" mass="78686">MARPTFNSFASVLKSAPPNTKAALDPSHAIVLDESCFMDKDLSGTLMGKIKDINALPNLYDLLEKEGFEMVNLSYLGGFWVLIDTGSSKSKENMIKHMGVLSWFSELVPADDSFVSDERLVWISVEGLPSKVWSKNAFSKIISPWGSLSDVDEADDPSLPYKKLCNSDLWSPEFSNYLSDSDSDKDASVDENLNHDCGNIDLNGDNVNDLDPDHVSESSFVNDYVAATSVNLSNNKDEKKASEDPFGIYDILNKKTASCGTKSDDPLFPPGFTPVVESVNHVGSKEDNIDQPSCESKSNKEGQSYTKSGNNLCCPSCWNFSGILCVWDPQVFRKDNVSISDSFVAIRGTWIPSSTKLLLISMYAPQDVSARRSLWEYIGHLIEQWVSEYVVRGDFNEVRYDHEMFGSIFNELGANTFNHFISSANLVDLPLEGYSFTWAHKSASKMSKLDRFLVFEGLLSIFPSLSAICLDRHLSDHRPILMHELMVDYGSSPFRMFSSWFSKQGFVKIVKDTWNNSIFKETNSIVLLKKKLQALKSVIRSWIKDQNLNSNAERSDIMKRLAVLDKSFDQGNATDDLVKDRSALLKDLHDINSRLAQLAIRGVFVDGNWIDDPTHVKAEFLNHFSNRFSKPSNSSIHLSSQMSNSLSQDQVENRERNVTYEEIQVASGWIVEPTNPGPQMDLPLTFSVDTGMLFMMTVVKAV</sequence>
<dbReference type="SUPFAM" id="SSF56219">
    <property type="entry name" value="DNase I-like"/>
    <property type="match status" value="1"/>
</dbReference>
<evidence type="ECO:0000313" key="2">
    <source>
        <dbReference type="Proteomes" id="UP001151760"/>
    </source>
</evidence>
<dbReference type="InterPro" id="IPR036691">
    <property type="entry name" value="Endo/exonu/phosph_ase_sf"/>
</dbReference>
<dbReference type="PANTHER" id="PTHR33710">
    <property type="entry name" value="BNAC02G09200D PROTEIN"/>
    <property type="match status" value="1"/>
</dbReference>
<keyword evidence="1" id="KW-0548">Nucleotidyltransferase</keyword>
<dbReference type="PANTHER" id="PTHR33710:SF64">
    <property type="entry name" value="ENDONUCLEASE_EXONUCLEASE_PHOSPHATASE DOMAIN-CONTAINING PROTEIN"/>
    <property type="match status" value="1"/>
</dbReference>
<keyword evidence="1" id="KW-0695">RNA-directed DNA polymerase</keyword>
<dbReference type="Proteomes" id="UP001151760">
    <property type="component" value="Unassembled WGS sequence"/>
</dbReference>
<comment type="caution">
    <text evidence="1">The sequence shown here is derived from an EMBL/GenBank/DDBJ whole genome shotgun (WGS) entry which is preliminary data.</text>
</comment>
<reference evidence="1" key="1">
    <citation type="journal article" date="2022" name="Int. J. Mol. Sci.">
        <title>Draft Genome of Tanacetum Coccineum: Genomic Comparison of Closely Related Tanacetum-Family Plants.</title>
        <authorList>
            <person name="Yamashiro T."/>
            <person name="Shiraishi A."/>
            <person name="Nakayama K."/>
            <person name="Satake H."/>
        </authorList>
    </citation>
    <scope>NUCLEOTIDE SEQUENCE</scope>
</reference>